<accession>A0AAN7TWI6</accession>
<evidence type="ECO:0000256" key="2">
    <source>
        <dbReference type="ARBA" id="ARBA00022729"/>
    </source>
</evidence>
<evidence type="ECO:0000256" key="1">
    <source>
        <dbReference type="ARBA" id="ARBA00004370"/>
    </source>
</evidence>
<evidence type="ECO:0000259" key="7">
    <source>
        <dbReference type="Pfam" id="PF01833"/>
    </source>
</evidence>
<keyword evidence="2 6" id="KW-0732">Signal</keyword>
<dbReference type="Pfam" id="PF01833">
    <property type="entry name" value="TIG"/>
    <property type="match status" value="1"/>
</dbReference>
<dbReference type="InterPro" id="IPR014756">
    <property type="entry name" value="Ig_E-set"/>
</dbReference>
<feature type="transmembrane region" description="Helical" evidence="5">
    <location>
        <begin position="802"/>
        <end position="826"/>
    </location>
</feature>
<dbReference type="PANTHER" id="PTHR31341">
    <property type="entry name" value="IPT/TIG DOMAIN-CONTAINING PROTEIN-RELATED-RELATED"/>
    <property type="match status" value="1"/>
</dbReference>
<dbReference type="SUPFAM" id="SSF81296">
    <property type="entry name" value="E set domains"/>
    <property type="match status" value="1"/>
</dbReference>
<proteinExistence type="predicted"/>
<dbReference type="InterPro" id="IPR052014">
    <property type="entry name" value="Dictyostelium_Tiger"/>
</dbReference>
<sequence length="876" mass="96386">MKLTISFFLIIFIIFPIYCQTFSPKDFKNTEKSITFEWDISNPTYYTKWEITKTIGSNVTFFMNFTCTNTTTIRSCTYINTGTPPMNDLYGVSAMPCFMNDSVEICQGSLQLSHYPTPIINSSTPSTIPTDGGTLTLKGAFIIFIVDSQKTNFALSSGGVSNYSYPIDPTNVDLKIPSGCNGDSILWPSGSSTAFKYTDPSITSTPSLSADGNTVIVNGINFCTNKTGNKVSAYLGGILQSQQSIVITSSTSFQLDVSSLLYTETQDFYMMLGSKKMNNSNTTLSFSPFLTSINSVPANIGGTIIIKGKRLTSPPGTNPNTYLQFDSTCDITSVNPSYITCDIQPGYIKPTNFFIMVSNVMSLNNLTFNYNILAINNYTQNGSTITLFGDCLGNSLNSPNISIGGTVPITGILTSQYETSLSFELLGNYSVNITLYVRSYDITWVLFDISPTLYVIPGDLISNSGGLTHFKYYFIKPNNIKPTITINNVVFEGTDSSKDLKDDGSYAYDFDTFPPICGSVQLQYAIGDQVYTSSITSQPSTFGNCTFYPGTNLTTCTGTNFGGSFFKNQVHIQLSNDTINPTNLTDTEFSFYTNDNYISGHLLLTSCGVSTDLYYNLDPIYYSNTATGFHNYSVSDAVIINGKFFSSSSIASVSCNGSTFSKCDLIDYETISCPVQLIGPYDLQCALNFLNDTNIPVYVSFLQPIALSSTSLYLNGGQLVIFGDSFYPQIQNIQVGSIQCTNYVFIATDAIACNLQPTTNKDLLNQLLFVNITIAGKSGGGNVFTYIIPWYLEFEFNSVNSMIIITTIIIAIAIASVYIQFAYLFYKKKNNKREKISLLTSKPINQRQQLTRQLTQPLFVIPQQTSSSRSNSISRY</sequence>
<dbReference type="PANTHER" id="PTHR31341:SF4">
    <property type="entry name" value="IPT_TIG DOMAIN-CONTAINING PROTEIN-RELATED"/>
    <property type="match status" value="1"/>
</dbReference>
<organism evidence="8 9">
    <name type="scientific">Dictyostelium firmibasis</name>
    <dbReference type="NCBI Taxonomy" id="79012"/>
    <lineage>
        <taxon>Eukaryota</taxon>
        <taxon>Amoebozoa</taxon>
        <taxon>Evosea</taxon>
        <taxon>Eumycetozoa</taxon>
        <taxon>Dictyostelia</taxon>
        <taxon>Dictyosteliales</taxon>
        <taxon>Dictyosteliaceae</taxon>
        <taxon>Dictyostelium</taxon>
    </lineage>
</organism>
<keyword evidence="5" id="KW-0812">Transmembrane</keyword>
<evidence type="ECO:0000256" key="6">
    <source>
        <dbReference type="SAM" id="SignalP"/>
    </source>
</evidence>
<evidence type="ECO:0000313" key="8">
    <source>
        <dbReference type="EMBL" id="KAK5577542.1"/>
    </source>
</evidence>
<feature type="chain" id="PRO_5042820263" description="IPT/TIG domain-containing protein" evidence="6">
    <location>
        <begin position="20"/>
        <end position="876"/>
    </location>
</feature>
<dbReference type="AlphaFoldDB" id="A0AAN7TWI6"/>
<keyword evidence="5" id="KW-1133">Transmembrane helix</keyword>
<name>A0AAN7TWI6_9MYCE</name>
<reference evidence="8 9" key="1">
    <citation type="submission" date="2023-11" db="EMBL/GenBank/DDBJ databases">
        <title>Dfirmibasis_genome.</title>
        <authorList>
            <person name="Edelbroek B."/>
            <person name="Kjellin J."/>
            <person name="Jerlstrom-Hultqvist J."/>
            <person name="Soderbom F."/>
        </authorList>
    </citation>
    <scope>NUCLEOTIDE SEQUENCE [LARGE SCALE GENOMIC DNA]</scope>
    <source>
        <strain evidence="8 9">TNS-C-14</strain>
    </source>
</reference>
<keyword evidence="9" id="KW-1185">Reference proteome</keyword>
<comment type="caution">
    <text evidence="8">The sequence shown here is derived from an EMBL/GenBank/DDBJ whole genome shotgun (WGS) entry which is preliminary data.</text>
</comment>
<dbReference type="EMBL" id="JAVFKY010000004">
    <property type="protein sequence ID" value="KAK5577542.1"/>
    <property type="molecule type" value="Genomic_DNA"/>
</dbReference>
<evidence type="ECO:0000256" key="3">
    <source>
        <dbReference type="ARBA" id="ARBA00023136"/>
    </source>
</evidence>
<feature type="domain" description="IPT/TIG" evidence="7">
    <location>
        <begin position="288"/>
        <end position="370"/>
    </location>
</feature>
<protein>
    <recommendedName>
        <fullName evidence="7">IPT/TIG domain-containing protein</fullName>
    </recommendedName>
</protein>
<comment type="subcellular location">
    <subcellularLocation>
        <location evidence="1">Membrane</location>
    </subcellularLocation>
</comment>
<evidence type="ECO:0000256" key="4">
    <source>
        <dbReference type="ARBA" id="ARBA00023180"/>
    </source>
</evidence>
<evidence type="ECO:0000313" key="9">
    <source>
        <dbReference type="Proteomes" id="UP001344447"/>
    </source>
</evidence>
<keyword evidence="4" id="KW-0325">Glycoprotein</keyword>
<dbReference type="InterPro" id="IPR002909">
    <property type="entry name" value="IPT_dom"/>
</dbReference>
<keyword evidence="3 5" id="KW-0472">Membrane</keyword>
<feature type="signal peptide" evidence="6">
    <location>
        <begin position="1"/>
        <end position="19"/>
    </location>
</feature>
<evidence type="ECO:0000256" key="5">
    <source>
        <dbReference type="SAM" id="Phobius"/>
    </source>
</evidence>
<dbReference type="Proteomes" id="UP001344447">
    <property type="component" value="Unassembled WGS sequence"/>
</dbReference>
<dbReference type="GO" id="GO:0016020">
    <property type="term" value="C:membrane"/>
    <property type="evidence" value="ECO:0007669"/>
    <property type="project" value="UniProtKB-SubCell"/>
</dbReference>
<gene>
    <name evidence="8" type="ORF">RB653_002485</name>
</gene>